<evidence type="ECO:0000313" key="1">
    <source>
        <dbReference type="EMBL" id="HHS28967.1"/>
    </source>
</evidence>
<gene>
    <name evidence="1" type="ORF">ENV52_04615</name>
</gene>
<evidence type="ECO:0008006" key="2">
    <source>
        <dbReference type="Google" id="ProtNLM"/>
    </source>
</evidence>
<dbReference type="Pfam" id="PF19991">
    <property type="entry name" value="HMA_2"/>
    <property type="match status" value="1"/>
</dbReference>
<dbReference type="EMBL" id="DTGR01000071">
    <property type="protein sequence ID" value="HHS28967.1"/>
    <property type="molecule type" value="Genomic_DNA"/>
</dbReference>
<reference evidence="1" key="1">
    <citation type="journal article" date="2020" name="mSystems">
        <title>Genome- and Community-Level Interaction Insights into Carbon Utilization and Element Cycling Functions of Hydrothermarchaeota in Hydrothermal Sediment.</title>
        <authorList>
            <person name="Zhou Z."/>
            <person name="Liu Y."/>
            <person name="Xu W."/>
            <person name="Pan J."/>
            <person name="Luo Z.H."/>
            <person name="Li M."/>
        </authorList>
    </citation>
    <scope>NUCLEOTIDE SEQUENCE [LARGE SCALE GENOMIC DNA]</scope>
    <source>
        <strain evidence="1">SpSt-767</strain>
    </source>
</reference>
<sequence>MHIEGIEIIQAKPGRLSLAVAKLKGNTSLAEEFRVRVSGIRGITSVEVDPDRGEVQMCYDKAQVTSLSSLWALKDVMAVFFPEVSTMQWASYLGTYL</sequence>
<proteinExistence type="predicted"/>
<dbReference type="AlphaFoldDB" id="A0A7V6A2A0"/>
<accession>A0A7V6A2A0</accession>
<name>A0A7V6A2A0_9BACT</name>
<comment type="caution">
    <text evidence="1">The sequence shown here is derived from an EMBL/GenBank/DDBJ whole genome shotgun (WGS) entry which is preliminary data.</text>
</comment>
<protein>
    <recommendedName>
        <fullName evidence="2">Heavy-metal-associated domain-containing protein</fullName>
    </recommendedName>
</protein>
<organism evidence="1">
    <name type="scientific">Desulfobacca acetoxidans</name>
    <dbReference type="NCBI Taxonomy" id="60893"/>
    <lineage>
        <taxon>Bacteria</taxon>
        <taxon>Pseudomonadati</taxon>
        <taxon>Thermodesulfobacteriota</taxon>
        <taxon>Desulfobaccia</taxon>
        <taxon>Desulfobaccales</taxon>
        <taxon>Desulfobaccaceae</taxon>
        <taxon>Desulfobacca</taxon>
    </lineage>
</organism>